<evidence type="ECO:0000313" key="3">
    <source>
        <dbReference type="Proteomes" id="UP000554726"/>
    </source>
</evidence>
<sequence>MPLSLFVDFAPAPFLRSDLWFWPMTALGAVLCVLLQRNARRHGREGIFNQNSRLFSVFMIGGAPILLGCVCLLLLCKLLPWLFTLAVGESFEHTYVMQTHYQHDRKLCEYRLTGAPMEGAVPSYLCINASSYRRHPEQPVQVLLTGQRSVLGLRIERFYEK</sequence>
<dbReference type="RefSeq" id="WP_338122378.1">
    <property type="nucleotide sequence ID" value="NZ_JACICK010000008.1"/>
</dbReference>
<evidence type="ECO:0008006" key="4">
    <source>
        <dbReference type="Google" id="ProtNLM"/>
    </source>
</evidence>
<gene>
    <name evidence="2" type="ORF">FHR60_001361</name>
</gene>
<dbReference type="EMBL" id="JACHNS010000002">
    <property type="protein sequence ID" value="MBB4592721.1"/>
    <property type="molecule type" value="Genomic_DNA"/>
</dbReference>
<proteinExistence type="predicted"/>
<keyword evidence="1" id="KW-1133">Transmembrane helix</keyword>
<comment type="caution">
    <text evidence="2">The sequence shown here is derived from an EMBL/GenBank/DDBJ whole genome shotgun (WGS) entry which is preliminary data.</text>
</comment>
<accession>A0ABR6JIT9</accession>
<reference evidence="2 3" key="1">
    <citation type="submission" date="2020-08" db="EMBL/GenBank/DDBJ databases">
        <title>Studying the diversity of plant-associated saprophytic bacteria and their role in host health and plant-pathogen interactions.</title>
        <authorList>
            <person name="Potnis N."/>
        </authorList>
    </citation>
    <scope>NUCLEOTIDE SEQUENCE [LARGE SCALE GENOMIC DNA]</scope>
    <source>
        <strain evidence="2 3">F16</strain>
    </source>
</reference>
<organism evidence="2 3">
    <name type="scientific">Xanthomonas cannabis</name>
    <dbReference type="NCBI Taxonomy" id="1885674"/>
    <lineage>
        <taxon>Bacteria</taxon>
        <taxon>Pseudomonadati</taxon>
        <taxon>Pseudomonadota</taxon>
        <taxon>Gammaproteobacteria</taxon>
        <taxon>Lysobacterales</taxon>
        <taxon>Lysobacteraceae</taxon>
        <taxon>Xanthomonas</taxon>
    </lineage>
</organism>
<name>A0ABR6JIT9_9XANT</name>
<protein>
    <recommendedName>
        <fullName evidence="4">DUF3592 domain-containing protein</fullName>
    </recommendedName>
</protein>
<feature type="transmembrane region" description="Helical" evidence="1">
    <location>
        <begin position="57"/>
        <end position="83"/>
    </location>
</feature>
<keyword evidence="3" id="KW-1185">Reference proteome</keyword>
<dbReference type="Proteomes" id="UP000554726">
    <property type="component" value="Unassembled WGS sequence"/>
</dbReference>
<feature type="transmembrane region" description="Helical" evidence="1">
    <location>
        <begin position="20"/>
        <end position="36"/>
    </location>
</feature>
<evidence type="ECO:0000313" key="2">
    <source>
        <dbReference type="EMBL" id="MBB4592721.1"/>
    </source>
</evidence>
<evidence type="ECO:0000256" key="1">
    <source>
        <dbReference type="SAM" id="Phobius"/>
    </source>
</evidence>
<keyword evidence="1" id="KW-0472">Membrane</keyword>
<keyword evidence="1" id="KW-0812">Transmembrane</keyword>